<feature type="transmembrane region" description="Helical" evidence="1">
    <location>
        <begin position="17"/>
        <end position="38"/>
    </location>
</feature>
<evidence type="ECO:0000313" key="3">
    <source>
        <dbReference type="EMBL" id="EEL67333.1"/>
    </source>
</evidence>
<dbReference type="EMBL" id="ACMP01000214">
    <property type="protein sequence ID" value="EEL67333.1"/>
    <property type="molecule type" value="Genomic_DNA"/>
</dbReference>
<comment type="caution">
    <text evidence="3">The sequence shown here is derived from an EMBL/GenBank/DDBJ whole genome shotgun (WGS) entry which is preliminary data.</text>
</comment>
<evidence type="ECO:0000256" key="1">
    <source>
        <dbReference type="SAM" id="Phobius"/>
    </source>
</evidence>
<keyword evidence="1" id="KW-1133">Transmembrane helix</keyword>
<dbReference type="AlphaFoldDB" id="C2Y401"/>
<dbReference type="PANTHER" id="PTHR40446">
    <property type="entry name" value="N-ACETYLGLUCOSAMINE-1-PHOSPHODIESTER ALPHA-N-ACETYLGLUCOSAMINIDASE"/>
    <property type="match status" value="1"/>
</dbReference>
<protein>
    <recommendedName>
        <fullName evidence="2">Phosphodiester glycosidase domain-containing protein</fullName>
    </recommendedName>
</protein>
<dbReference type="HOGENOM" id="CLU_058779_0_0_9"/>
<name>C2Y401_BACMY</name>
<sequence length="371" mass="40840">MPEEKPMKHLRKIFKRILLLFSIFMLIGIGILFGTNYGRDLRVTIAGSILTSQHPQYAKYTFLSQKELDKLQDRINHPKWSNSDEAIYKKIAGKRLEELKNQPLEIDVETIKSNKDSRFLFEGKLITISNPFNVKLVSHQGTQGANRGEKISVMAKRNHALVAVNASGFADETGRGGGNVATGIVIENGKAIDTNIDKNTPTIITGLTKFGQMITGNYSTQQLLDKQVVSAAGFMPQLIVNGEKMITEGDGGWGSAPRSIMAQKEDGTIMFLVIDGRQTHSIGATLKECQDILYEKGAINAMAMDGGSSATLYLGGKVINSPSTLSHEDRYLPNAWMVTANQKQEIRVTIDGEKIDTKKSDEFDANISTDL</sequence>
<dbReference type="Pfam" id="PF09992">
    <property type="entry name" value="NAGPA"/>
    <property type="match status" value="1"/>
</dbReference>
<dbReference type="PANTHER" id="PTHR40446:SF2">
    <property type="entry name" value="N-ACETYLGLUCOSAMINE-1-PHOSPHODIESTER ALPHA-N-ACETYLGLUCOSAMINIDASE"/>
    <property type="match status" value="1"/>
</dbReference>
<accession>C2Y401</accession>
<dbReference type="InterPro" id="IPR018711">
    <property type="entry name" value="NAGPA"/>
</dbReference>
<keyword evidence="1" id="KW-0472">Membrane</keyword>
<keyword evidence="1" id="KW-0812">Transmembrane</keyword>
<feature type="domain" description="Phosphodiester glycosidase" evidence="2">
    <location>
        <begin position="159"/>
        <end position="339"/>
    </location>
</feature>
<proteinExistence type="predicted"/>
<organism evidence="3">
    <name type="scientific">Bacillus mycoides</name>
    <dbReference type="NCBI Taxonomy" id="1405"/>
    <lineage>
        <taxon>Bacteria</taxon>
        <taxon>Bacillati</taxon>
        <taxon>Bacillota</taxon>
        <taxon>Bacilli</taxon>
        <taxon>Bacillales</taxon>
        <taxon>Bacillaceae</taxon>
        <taxon>Bacillus</taxon>
        <taxon>Bacillus cereus group</taxon>
    </lineage>
</organism>
<gene>
    <name evidence="3" type="ORF">bcere0026_57130</name>
</gene>
<dbReference type="Proteomes" id="UP000001753">
    <property type="component" value="Chromosome"/>
</dbReference>
<reference evidence="3" key="1">
    <citation type="journal article" date="2012" name="Genome Res.">
        <title>Genomic characterization of the Bacillus cereus sensu lato species: Backdrop to the evolution of Bacillus anthracis.</title>
        <authorList>
            <person name="Zwick M.E."/>
            <person name="Joseph S.J."/>
            <person name="Didelot X."/>
            <person name="Chen P.E."/>
            <person name="Bishop-Lilly K.A."/>
            <person name="Stewart A.C."/>
            <person name="Willner K."/>
            <person name="Nolan N."/>
            <person name="Lentz S."/>
            <person name="Thomason M.K."/>
            <person name="Sozhamannan S."/>
            <person name="Mateczun A.J."/>
            <person name="Du L."/>
            <person name="Read T.D."/>
        </authorList>
    </citation>
    <scope>NUCLEOTIDE SEQUENCE [LARGE SCALE GENOMIC DNA]</scope>
    <source>
        <strain evidence="3">AH603</strain>
    </source>
</reference>
<evidence type="ECO:0000259" key="2">
    <source>
        <dbReference type="Pfam" id="PF09992"/>
    </source>
</evidence>